<dbReference type="PANTHER" id="PTHR12001:SF85">
    <property type="entry name" value="SHORT CHAIN ISOPRENYL DIPHOSPHATE SYNTHASE"/>
    <property type="match status" value="1"/>
</dbReference>
<dbReference type="InterPro" id="IPR000092">
    <property type="entry name" value="Polyprenyl_synt"/>
</dbReference>
<evidence type="ECO:0000256" key="2">
    <source>
        <dbReference type="ARBA" id="ARBA00006706"/>
    </source>
</evidence>
<dbReference type="GO" id="GO:0046872">
    <property type="term" value="F:metal ion binding"/>
    <property type="evidence" value="ECO:0007669"/>
    <property type="project" value="UniProtKB-KW"/>
</dbReference>
<evidence type="ECO:0000256" key="3">
    <source>
        <dbReference type="ARBA" id="ARBA00022679"/>
    </source>
</evidence>
<protein>
    <submittedName>
        <fullName evidence="7">Geranylgeranyl diphosphate synthase, type I</fullName>
    </submittedName>
</protein>
<name>A0A1H8W4R4_9EURY</name>
<comment type="similarity">
    <text evidence="2 6">Belongs to the FPP/GGPP synthase family.</text>
</comment>
<dbReference type="PANTHER" id="PTHR12001">
    <property type="entry name" value="GERANYLGERANYL PYROPHOSPHATE SYNTHASE"/>
    <property type="match status" value="1"/>
</dbReference>
<sequence length="322" mass="35002">MNSSETALDAALVEYTDRISNKVESRLSDEPPVTLYEAARHPVRAGEKQLSSTICLLVAEALGVDTDGQAAIMPAAVAIELVRTFSSVHTDLIDGDTMHRGEPAVDTKWDSPTAILAGDVLFAKASEILLDTDAPADTLLTCQSELLSGCRKFCEGLALEHSFQRERGHSPTETEYIEMARLKTGALFEASARIGAILAMNNEEYTNRVGAYGRNLGIAQLLYNDILAITDEGETPGKKPCSNTHSRKETLISVHARRKGLDISAINSKKLVPELQSSGSIAYTQERAEEYSQTAQKFLEPLPETTARQHLCELVVSSATHD</sequence>
<evidence type="ECO:0000256" key="6">
    <source>
        <dbReference type="RuleBase" id="RU004466"/>
    </source>
</evidence>
<evidence type="ECO:0000256" key="1">
    <source>
        <dbReference type="ARBA" id="ARBA00001946"/>
    </source>
</evidence>
<dbReference type="Proteomes" id="UP000198775">
    <property type="component" value="Unassembled WGS sequence"/>
</dbReference>
<dbReference type="GO" id="GO:0004659">
    <property type="term" value="F:prenyltransferase activity"/>
    <property type="evidence" value="ECO:0007669"/>
    <property type="project" value="InterPro"/>
</dbReference>
<keyword evidence="5" id="KW-0460">Magnesium</keyword>
<keyword evidence="8" id="KW-1185">Reference proteome</keyword>
<dbReference type="CDD" id="cd00867">
    <property type="entry name" value="Trans_IPPS"/>
    <property type="match status" value="1"/>
</dbReference>
<evidence type="ECO:0000256" key="4">
    <source>
        <dbReference type="ARBA" id="ARBA00022723"/>
    </source>
</evidence>
<dbReference type="InterPro" id="IPR008949">
    <property type="entry name" value="Isoprenoid_synthase_dom_sf"/>
</dbReference>
<comment type="cofactor">
    <cofactor evidence="1">
        <name>Mg(2+)</name>
        <dbReference type="ChEBI" id="CHEBI:18420"/>
    </cofactor>
</comment>
<evidence type="ECO:0000313" key="7">
    <source>
        <dbReference type="EMBL" id="SEP22626.1"/>
    </source>
</evidence>
<dbReference type="AlphaFoldDB" id="A0A1H8W4R4"/>
<accession>A0A1H8W4R4</accession>
<dbReference type="EMBL" id="FOCX01000048">
    <property type="protein sequence ID" value="SEP22626.1"/>
    <property type="molecule type" value="Genomic_DNA"/>
</dbReference>
<dbReference type="GO" id="GO:0008299">
    <property type="term" value="P:isoprenoid biosynthetic process"/>
    <property type="evidence" value="ECO:0007669"/>
    <property type="project" value="InterPro"/>
</dbReference>
<keyword evidence="3 6" id="KW-0808">Transferase</keyword>
<reference evidence="8" key="1">
    <citation type="submission" date="2016-10" db="EMBL/GenBank/DDBJ databases">
        <authorList>
            <person name="Varghese N."/>
            <person name="Submissions S."/>
        </authorList>
    </citation>
    <scope>NUCLEOTIDE SEQUENCE [LARGE SCALE GENOMIC DNA]</scope>
    <source>
        <strain evidence="8">IBRC-M 10043</strain>
    </source>
</reference>
<evidence type="ECO:0000313" key="8">
    <source>
        <dbReference type="Proteomes" id="UP000198775"/>
    </source>
</evidence>
<dbReference type="Gene3D" id="1.10.600.10">
    <property type="entry name" value="Farnesyl Diphosphate Synthase"/>
    <property type="match status" value="1"/>
</dbReference>
<dbReference type="RefSeq" id="WP_092664456.1">
    <property type="nucleotide sequence ID" value="NZ_FOCX01000048.1"/>
</dbReference>
<dbReference type="Pfam" id="PF00348">
    <property type="entry name" value="polyprenyl_synt"/>
    <property type="match status" value="1"/>
</dbReference>
<organism evidence="7 8">
    <name type="scientific">Halorientalis persicus</name>
    <dbReference type="NCBI Taxonomy" id="1367881"/>
    <lineage>
        <taxon>Archaea</taxon>
        <taxon>Methanobacteriati</taxon>
        <taxon>Methanobacteriota</taxon>
        <taxon>Stenosarchaea group</taxon>
        <taxon>Halobacteria</taxon>
        <taxon>Halobacteriales</taxon>
        <taxon>Haloarculaceae</taxon>
        <taxon>Halorientalis</taxon>
    </lineage>
</organism>
<dbReference type="OrthoDB" id="26738at2157"/>
<evidence type="ECO:0000256" key="5">
    <source>
        <dbReference type="ARBA" id="ARBA00022842"/>
    </source>
</evidence>
<proteinExistence type="inferred from homology"/>
<keyword evidence="4" id="KW-0479">Metal-binding</keyword>
<dbReference type="SUPFAM" id="SSF48576">
    <property type="entry name" value="Terpenoid synthases"/>
    <property type="match status" value="1"/>
</dbReference>
<gene>
    <name evidence="7" type="ORF">SAMN05216388_10487</name>
</gene>